<keyword evidence="3" id="KW-0812">Transmembrane</keyword>
<evidence type="ECO:0000256" key="2">
    <source>
        <dbReference type="PROSITE-ProRule" id="PRU00124"/>
    </source>
</evidence>
<organism evidence="6 7">
    <name type="scientific">Sinanodonta woodiana</name>
    <name type="common">Chinese pond mussel</name>
    <name type="synonym">Anodonta woodiana</name>
    <dbReference type="NCBI Taxonomy" id="1069815"/>
    <lineage>
        <taxon>Eukaryota</taxon>
        <taxon>Metazoa</taxon>
        <taxon>Spiralia</taxon>
        <taxon>Lophotrochozoa</taxon>
        <taxon>Mollusca</taxon>
        <taxon>Bivalvia</taxon>
        <taxon>Autobranchia</taxon>
        <taxon>Heteroconchia</taxon>
        <taxon>Palaeoheterodonta</taxon>
        <taxon>Unionida</taxon>
        <taxon>Unionoidea</taxon>
        <taxon>Unionidae</taxon>
        <taxon>Unioninae</taxon>
        <taxon>Sinanodonta</taxon>
    </lineage>
</organism>
<protein>
    <recommendedName>
        <fullName evidence="5">CUB domain-containing protein</fullName>
    </recommendedName>
</protein>
<dbReference type="SUPFAM" id="SSF49854">
    <property type="entry name" value="Spermadhesin, CUB domain"/>
    <property type="match status" value="1"/>
</dbReference>
<dbReference type="Proteomes" id="UP001634394">
    <property type="component" value="Unassembled WGS sequence"/>
</dbReference>
<feature type="domain" description="CUB" evidence="5">
    <location>
        <begin position="35"/>
        <end position="161"/>
    </location>
</feature>
<dbReference type="Pfam" id="PF00057">
    <property type="entry name" value="Ldl_recept_a"/>
    <property type="match status" value="1"/>
</dbReference>
<feature type="signal peptide" evidence="4">
    <location>
        <begin position="1"/>
        <end position="25"/>
    </location>
</feature>
<feature type="chain" id="PRO_5044864196" description="CUB domain-containing protein" evidence="4">
    <location>
        <begin position="26"/>
        <end position="249"/>
    </location>
</feature>
<proteinExistence type="predicted"/>
<dbReference type="SUPFAM" id="SSF57424">
    <property type="entry name" value="LDL receptor-like module"/>
    <property type="match status" value="1"/>
</dbReference>
<keyword evidence="1 2" id="KW-1015">Disulfide bond</keyword>
<dbReference type="CDD" id="cd00112">
    <property type="entry name" value="LDLa"/>
    <property type="match status" value="1"/>
</dbReference>
<dbReference type="PROSITE" id="PS50068">
    <property type="entry name" value="LDLRA_2"/>
    <property type="match status" value="1"/>
</dbReference>
<dbReference type="PANTHER" id="PTHR24652">
    <property type="entry name" value="LOW-DENSITY LIPOPROTEIN RECEPTOR CLASS A DOMAIN-CONTAINING PROTEIN 2"/>
    <property type="match status" value="1"/>
</dbReference>
<dbReference type="InterPro" id="IPR000859">
    <property type="entry name" value="CUB_dom"/>
</dbReference>
<dbReference type="PANTHER" id="PTHR24652:SF67">
    <property type="entry name" value="LOW-DENSITY LIPOPROTEIN RECEPTOR CLASS A DOMAIN-CONTAINING PROTEIN 2"/>
    <property type="match status" value="1"/>
</dbReference>
<sequence>METKSLVFTVWITLLFSQIVSNVKCIRTYFMTDLCGDELSMIFGDIYMGRLSLARPFTDSNLDCVVTIESWSFSPYITFHFEEVDFESLDCTDSYISFQDGKNEVSTSVAGLPIKLCGRNKTTYGVYSTSARYLRIHYKGNPNMSKFSIIFNCFDVGMCESYEYKCDNGWCINNDLNCNGYNPCGDNSDCQVKLSTGAVIGIVIGCVVFVGLIISTVICIYCCMRRQQRFQGILSNYPVNSQYFCISTQ</sequence>
<evidence type="ECO:0000256" key="3">
    <source>
        <dbReference type="SAM" id="Phobius"/>
    </source>
</evidence>
<evidence type="ECO:0000313" key="6">
    <source>
        <dbReference type="EMBL" id="KAL3860801.1"/>
    </source>
</evidence>
<keyword evidence="7" id="KW-1185">Reference proteome</keyword>
<dbReference type="AlphaFoldDB" id="A0ABD3VI31"/>
<dbReference type="Gene3D" id="4.10.400.10">
    <property type="entry name" value="Low-density Lipoprotein Receptor"/>
    <property type="match status" value="1"/>
</dbReference>
<dbReference type="Gene3D" id="2.60.120.290">
    <property type="entry name" value="Spermadhesin, CUB domain"/>
    <property type="match status" value="1"/>
</dbReference>
<feature type="transmembrane region" description="Helical" evidence="3">
    <location>
        <begin position="198"/>
        <end position="223"/>
    </location>
</feature>
<dbReference type="InterPro" id="IPR035914">
    <property type="entry name" value="Sperma_CUB_dom_sf"/>
</dbReference>
<keyword evidence="4" id="KW-0732">Signal</keyword>
<dbReference type="EMBL" id="JBJQND010000012">
    <property type="protein sequence ID" value="KAL3860801.1"/>
    <property type="molecule type" value="Genomic_DNA"/>
</dbReference>
<evidence type="ECO:0000256" key="1">
    <source>
        <dbReference type="ARBA" id="ARBA00023157"/>
    </source>
</evidence>
<name>A0ABD3VI31_SINWO</name>
<comment type="caution">
    <text evidence="2">Lacks conserved residue(s) required for the propagation of feature annotation.</text>
</comment>
<comment type="caution">
    <text evidence="6">The sequence shown here is derived from an EMBL/GenBank/DDBJ whole genome shotgun (WGS) entry which is preliminary data.</text>
</comment>
<dbReference type="InterPro" id="IPR042333">
    <property type="entry name" value="LRAD2/Mig-13-like"/>
</dbReference>
<evidence type="ECO:0000259" key="5">
    <source>
        <dbReference type="PROSITE" id="PS01180"/>
    </source>
</evidence>
<keyword evidence="3" id="KW-0472">Membrane</keyword>
<dbReference type="InterPro" id="IPR036055">
    <property type="entry name" value="LDL_receptor-like_sf"/>
</dbReference>
<keyword evidence="3" id="KW-1133">Transmembrane helix</keyword>
<accession>A0ABD3VI31</accession>
<gene>
    <name evidence="6" type="ORF">ACJMK2_010868</name>
</gene>
<evidence type="ECO:0000256" key="4">
    <source>
        <dbReference type="SAM" id="SignalP"/>
    </source>
</evidence>
<evidence type="ECO:0000313" key="7">
    <source>
        <dbReference type="Proteomes" id="UP001634394"/>
    </source>
</evidence>
<reference evidence="6 7" key="1">
    <citation type="submission" date="2024-11" db="EMBL/GenBank/DDBJ databases">
        <title>Chromosome-level genome assembly of the freshwater bivalve Anodonta woodiana.</title>
        <authorList>
            <person name="Chen X."/>
        </authorList>
    </citation>
    <scope>NUCLEOTIDE SEQUENCE [LARGE SCALE GENOMIC DNA]</scope>
    <source>
        <strain evidence="6">MN2024</strain>
        <tissue evidence="6">Gills</tissue>
    </source>
</reference>
<dbReference type="InterPro" id="IPR002172">
    <property type="entry name" value="LDrepeatLR_classA_rpt"/>
</dbReference>
<feature type="disulfide bond" evidence="2">
    <location>
        <begin position="159"/>
        <end position="171"/>
    </location>
</feature>
<dbReference type="PROSITE" id="PS01180">
    <property type="entry name" value="CUB"/>
    <property type="match status" value="1"/>
</dbReference>
<feature type="disulfide bond" evidence="2">
    <location>
        <begin position="166"/>
        <end position="184"/>
    </location>
</feature>